<comment type="subcellular location">
    <subcellularLocation>
        <location evidence="2">Endoplasmic reticulum lumen</location>
    </subcellularLocation>
</comment>
<reference evidence="15" key="1">
    <citation type="submission" date="2025-08" db="UniProtKB">
        <authorList>
            <consortium name="RefSeq"/>
        </authorList>
    </citation>
    <scope>IDENTIFICATION</scope>
</reference>
<dbReference type="GO" id="GO:0034976">
    <property type="term" value="P:response to endoplasmic reticulum stress"/>
    <property type="evidence" value="ECO:0007669"/>
    <property type="project" value="TreeGrafter"/>
</dbReference>
<dbReference type="CDD" id="cd02961">
    <property type="entry name" value="PDI_a_family"/>
    <property type="match status" value="1"/>
</dbReference>
<keyword evidence="6" id="KW-0677">Repeat</keyword>
<evidence type="ECO:0000256" key="11">
    <source>
        <dbReference type="ARBA" id="ARBA00023284"/>
    </source>
</evidence>
<evidence type="ECO:0000256" key="2">
    <source>
        <dbReference type="ARBA" id="ARBA00004319"/>
    </source>
</evidence>
<dbReference type="Pfam" id="PF00085">
    <property type="entry name" value="Thioredoxin"/>
    <property type="match status" value="2"/>
</dbReference>
<evidence type="ECO:0000256" key="8">
    <source>
        <dbReference type="ARBA" id="ARBA00023157"/>
    </source>
</evidence>
<dbReference type="GO" id="GO:0003756">
    <property type="term" value="F:protein disulfide isomerase activity"/>
    <property type="evidence" value="ECO:0007669"/>
    <property type="project" value="UniProtKB-EC"/>
</dbReference>
<keyword evidence="7" id="KW-0256">Endoplasmic reticulum</keyword>
<evidence type="ECO:0000256" key="5">
    <source>
        <dbReference type="ARBA" id="ARBA00022729"/>
    </source>
</evidence>
<evidence type="ECO:0000256" key="6">
    <source>
        <dbReference type="ARBA" id="ARBA00022737"/>
    </source>
</evidence>
<dbReference type="FunFam" id="3.40.30.10:FF:000042">
    <property type="entry name" value="protein disulfide-isomerase A2"/>
    <property type="match status" value="1"/>
</dbReference>
<dbReference type="AlphaFoldDB" id="A0AB40CYB3"/>
<dbReference type="Gene3D" id="3.40.30.10">
    <property type="entry name" value="Glutaredoxin"/>
    <property type="match status" value="4"/>
</dbReference>
<dbReference type="InterPro" id="IPR036249">
    <property type="entry name" value="Thioredoxin-like_sf"/>
</dbReference>
<keyword evidence="9" id="KW-0325">Glycoprotein</keyword>
<evidence type="ECO:0000259" key="13">
    <source>
        <dbReference type="PROSITE" id="PS51352"/>
    </source>
</evidence>
<evidence type="ECO:0000256" key="7">
    <source>
        <dbReference type="ARBA" id="ARBA00022824"/>
    </source>
</evidence>
<keyword evidence="14" id="KW-1185">Reference proteome</keyword>
<evidence type="ECO:0000256" key="4">
    <source>
        <dbReference type="ARBA" id="ARBA00012723"/>
    </source>
</evidence>
<keyword evidence="8" id="KW-1015">Disulfide bond</keyword>
<name>A0AB40CYB3_DIOCR</name>
<dbReference type="CDD" id="cd02982">
    <property type="entry name" value="PDI_b'_family"/>
    <property type="match status" value="1"/>
</dbReference>
<evidence type="ECO:0000256" key="12">
    <source>
        <dbReference type="SAM" id="SignalP"/>
    </source>
</evidence>
<organism evidence="14 15">
    <name type="scientific">Dioscorea cayennensis subsp. rotundata</name>
    <name type="common">White Guinea yam</name>
    <name type="synonym">Dioscorea rotundata</name>
    <dbReference type="NCBI Taxonomy" id="55577"/>
    <lineage>
        <taxon>Eukaryota</taxon>
        <taxon>Viridiplantae</taxon>
        <taxon>Streptophyta</taxon>
        <taxon>Embryophyta</taxon>
        <taxon>Tracheophyta</taxon>
        <taxon>Spermatophyta</taxon>
        <taxon>Magnoliopsida</taxon>
        <taxon>Liliopsida</taxon>
        <taxon>Dioscoreales</taxon>
        <taxon>Dioscoreaceae</taxon>
        <taxon>Dioscorea</taxon>
    </lineage>
</organism>
<evidence type="ECO:0000313" key="15">
    <source>
        <dbReference type="RefSeq" id="XP_039143836.1"/>
    </source>
</evidence>
<evidence type="ECO:0000256" key="10">
    <source>
        <dbReference type="ARBA" id="ARBA00023235"/>
    </source>
</evidence>
<dbReference type="RefSeq" id="XP_039143836.1">
    <property type="nucleotide sequence ID" value="XM_039287902.1"/>
</dbReference>
<comment type="catalytic activity">
    <reaction evidence="1">
        <text>Catalyzes the rearrangement of -S-S- bonds in proteins.</text>
        <dbReference type="EC" id="5.3.4.1"/>
    </reaction>
</comment>
<dbReference type="InterPro" id="IPR013766">
    <property type="entry name" value="Thioredoxin_domain"/>
</dbReference>
<dbReference type="CDD" id="cd02995">
    <property type="entry name" value="PDI_a_PDI_a'_C"/>
    <property type="match status" value="1"/>
</dbReference>
<dbReference type="SUPFAM" id="SSF52833">
    <property type="entry name" value="Thioredoxin-like"/>
    <property type="match status" value="4"/>
</dbReference>
<evidence type="ECO:0000256" key="3">
    <source>
        <dbReference type="ARBA" id="ARBA00006347"/>
    </source>
</evidence>
<dbReference type="GO" id="GO:0006457">
    <property type="term" value="P:protein folding"/>
    <property type="evidence" value="ECO:0007669"/>
    <property type="project" value="TreeGrafter"/>
</dbReference>
<dbReference type="EC" id="5.3.4.1" evidence="4"/>
<dbReference type="PROSITE" id="PS51352">
    <property type="entry name" value="THIOREDOXIN_2"/>
    <property type="match status" value="2"/>
</dbReference>
<dbReference type="GeneID" id="120280932"/>
<gene>
    <name evidence="15" type="primary">LOC120280932</name>
</gene>
<feature type="signal peptide" evidence="12">
    <location>
        <begin position="1"/>
        <end position="31"/>
    </location>
</feature>
<dbReference type="Proteomes" id="UP001515500">
    <property type="component" value="Chromosome 17"/>
</dbReference>
<dbReference type="CDD" id="cd02981">
    <property type="entry name" value="PDI_b_family"/>
    <property type="match status" value="1"/>
</dbReference>
<dbReference type="FunFam" id="3.40.30.10:FF:000201">
    <property type="entry name" value="Protein disulfide isomerase-like 1-5"/>
    <property type="match status" value="1"/>
</dbReference>
<keyword evidence="10" id="KW-0413">Isomerase</keyword>
<comment type="similarity">
    <text evidence="3">Belongs to the protein disulfide isomerase family.</text>
</comment>
<feature type="chain" id="PRO_5044272771" description="protein disulfide-isomerase" evidence="12">
    <location>
        <begin position="32"/>
        <end position="536"/>
    </location>
</feature>
<dbReference type="FunFam" id="3.40.30.10:FF:000204">
    <property type="entry name" value="Protein disulfide isomerase-like 1-6"/>
    <property type="match status" value="1"/>
</dbReference>
<dbReference type="Pfam" id="PF13848">
    <property type="entry name" value="Thioredoxin_6"/>
    <property type="match status" value="1"/>
</dbReference>
<evidence type="ECO:0000313" key="14">
    <source>
        <dbReference type="Proteomes" id="UP001515500"/>
    </source>
</evidence>
<accession>A0AB40CYB3</accession>
<proteinExistence type="inferred from homology"/>
<dbReference type="GO" id="GO:0005788">
    <property type="term" value="C:endoplasmic reticulum lumen"/>
    <property type="evidence" value="ECO:0007669"/>
    <property type="project" value="UniProtKB-SubCell"/>
</dbReference>
<protein>
    <recommendedName>
        <fullName evidence="4">protein disulfide-isomerase</fullName>
        <ecNumber evidence="4">5.3.4.1</ecNumber>
    </recommendedName>
</protein>
<keyword evidence="5 12" id="KW-0732">Signal</keyword>
<feature type="domain" description="Thioredoxin" evidence="13">
    <location>
        <begin position="399"/>
        <end position="518"/>
    </location>
</feature>
<feature type="domain" description="Thioredoxin" evidence="13">
    <location>
        <begin position="56"/>
        <end position="179"/>
    </location>
</feature>
<dbReference type="FunFam" id="3.40.30.10:FF:000134">
    <property type="entry name" value="Protein disulfide-isomerase"/>
    <property type="match status" value="1"/>
</dbReference>
<dbReference type="PANTHER" id="PTHR18929:SF189">
    <property type="entry name" value="PROTEIN DISULFIDE ISOMERASE-LIKE 1-5-RELATED"/>
    <property type="match status" value="1"/>
</dbReference>
<dbReference type="PANTHER" id="PTHR18929">
    <property type="entry name" value="PROTEIN DISULFIDE ISOMERASE"/>
    <property type="match status" value="1"/>
</dbReference>
<evidence type="ECO:0000256" key="9">
    <source>
        <dbReference type="ARBA" id="ARBA00023180"/>
    </source>
</evidence>
<keyword evidence="11" id="KW-0676">Redox-active center</keyword>
<sequence>MAQRNQSSRAISITILLSLLLLHSLFHLAAASNDPDLDDLEELLAIDEEEENQRVMPHGKPSEADVLSRAQRIVLELTNENAQRVIDSNELLLLLGYAPWCPRSAELMPRFAEAATVLREMGSKVVMAKLDADRHAKAASSLGIKGFPTLLLFVNGSVQSYTGGFTGEEIMIWTRKKTGAPVQRLTSIPEAEEFLKTHPIFVIGYFDKFEGVEYEQFVKAATSENEIQFVEANDINIAKLLFPDIGAEKQFIGLVKNESEKFEKFTEKFEEGRILNFVNYNKFPLVTTLTEMNSARVYSSPIKTQVFIFAEADDIKNLLLSLQAVARKYKSKIMFVYVDSAEDNLAKPFLTLLGLESDHPIVAAFDNRDGSKYILETNLTPENLEVFCSSLDHGTLPQYYKSEPKPDSTGIIEKVVGKTFDASVLESAENVFLEVYTPWCIDCDATSKQIEKLAKHFKGHSNLKFARYDASLNENPKLQINNYPALLFYPAGDKSNPIKLSKKSSLKEMINFINEKVKIEDKSGPSTVDQEKKDEL</sequence>
<evidence type="ECO:0000256" key="1">
    <source>
        <dbReference type="ARBA" id="ARBA00001182"/>
    </source>
</evidence>